<dbReference type="InterPro" id="IPR036629">
    <property type="entry name" value="YjbJ_sf"/>
</dbReference>
<comment type="similarity">
    <text evidence="1">Belongs to the UPF0337 (CsbD) family.</text>
</comment>
<feature type="compositionally biased region" description="Basic and acidic residues" evidence="2">
    <location>
        <begin position="1"/>
        <end position="21"/>
    </location>
</feature>
<protein>
    <submittedName>
        <fullName evidence="4">Uncharacterized protein YjbJ (UPF0337 family)</fullName>
    </submittedName>
</protein>
<evidence type="ECO:0000313" key="5">
    <source>
        <dbReference type="Proteomes" id="UP000543030"/>
    </source>
</evidence>
<reference evidence="4 5" key="1">
    <citation type="submission" date="2020-08" db="EMBL/GenBank/DDBJ databases">
        <title>Genomic Encyclopedia of Type Strains, Phase IV (KMG-IV): sequencing the most valuable type-strain genomes for metagenomic binning, comparative biology and taxonomic classification.</title>
        <authorList>
            <person name="Goeker M."/>
        </authorList>
    </citation>
    <scope>NUCLEOTIDE SEQUENCE [LARGE SCALE GENOMIC DNA]</scope>
    <source>
        <strain evidence="4 5">DSM 18233</strain>
    </source>
</reference>
<dbReference type="InterPro" id="IPR008462">
    <property type="entry name" value="CsbD"/>
</dbReference>
<evidence type="ECO:0000259" key="3">
    <source>
        <dbReference type="Pfam" id="PF05532"/>
    </source>
</evidence>
<dbReference type="SUPFAM" id="SSF69047">
    <property type="entry name" value="Hypothetical protein YjbJ"/>
    <property type="match status" value="1"/>
</dbReference>
<comment type="caution">
    <text evidence="4">The sequence shown here is derived from an EMBL/GenBank/DDBJ whole genome shotgun (WGS) entry which is preliminary data.</text>
</comment>
<organism evidence="4 5">
    <name type="scientific">Silvimonas terrae</name>
    <dbReference type="NCBI Taxonomy" id="300266"/>
    <lineage>
        <taxon>Bacteria</taxon>
        <taxon>Pseudomonadati</taxon>
        <taxon>Pseudomonadota</taxon>
        <taxon>Betaproteobacteria</taxon>
        <taxon>Neisseriales</taxon>
        <taxon>Chitinibacteraceae</taxon>
        <taxon>Silvimonas</taxon>
    </lineage>
</organism>
<sequence>MNKDQVKGRINEAKGAVKETVGKATGNPGTQLKGNLQKNAGKVQAAVGDAREDAKQTVRGTKH</sequence>
<evidence type="ECO:0000313" key="4">
    <source>
        <dbReference type="EMBL" id="MBB5190151.1"/>
    </source>
</evidence>
<evidence type="ECO:0000256" key="1">
    <source>
        <dbReference type="ARBA" id="ARBA00009129"/>
    </source>
</evidence>
<keyword evidence="5" id="KW-1185">Reference proteome</keyword>
<feature type="region of interest" description="Disordered" evidence="2">
    <location>
        <begin position="1"/>
        <end position="63"/>
    </location>
</feature>
<dbReference type="EMBL" id="JACHHN010000002">
    <property type="protein sequence ID" value="MBB5190151.1"/>
    <property type="molecule type" value="Genomic_DNA"/>
</dbReference>
<name>A0A840RD06_9NEIS</name>
<proteinExistence type="inferred from homology"/>
<dbReference type="Pfam" id="PF05532">
    <property type="entry name" value="CsbD"/>
    <property type="match status" value="1"/>
</dbReference>
<feature type="domain" description="CsbD-like" evidence="3">
    <location>
        <begin position="4"/>
        <end position="55"/>
    </location>
</feature>
<gene>
    <name evidence="4" type="ORF">HNQ50_000873</name>
</gene>
<accession>A0A840RD06</accession>
<feature type="compositionally biased region" description="Polar residues" evidence="2">
    <location>
        <begin position="27"/>
        <end position="38"/>
    </location>
</feature>
<evidence type="ECO:0000256" key="2">
    <source>
        <dbReference type="SAM" id="MobiDB-lite"/>
    </source>
</evidence>
<dbReference type="RefSeq" id="WP_184097983.1">
    <property type="nucleotide sequence ID" value="NZ_JACHHN010000002.1"/>
</dbReference>
<dbReference type="Proteomes" id="UP000543030">
    <property type="component" value="Unassembled WGS sequence"/>
</dbReference>
<dbReference type="AlphaFoldDB" id="A0A840RD06"/>
<dbReference type="Gene3D" id="1.10.1470.10">
    <property type="entry name" value="YjbJ"/>
    <property type="match status" value="1"/>
</dbReference>